<keyword evidence="1" id="KW-0500">Molybdenum</keyword>
<dbReference type="OrthoDB" id="8300278at2759"/>
<dbReference type="InterPro" id="IPR036884">
    <property type="entry name" value="2Fe-2S-bd_dom_sf"/>
</dbReference>
<dbReference type="AlphaFoldDB" id="A0A5A7TAK2"/>
<dbReference type="Gene3D" id="3.30.465.10">
    <property type="match status" value="1"/>
</dbReference>
<dbReference type="SUPFAM" id="SSF47741">
    <property type="entry name" value="CO dehydrogenase ISP C-domain like"/>
    <property type="match status" value="1"/>
</dbReference>
<evidence type="ECO:0000259" key="3">
    <source>
        <dbReference type="Pfam" id="PF02738"/>
    </source>
</evidence>
<dbReference type="EMBL" id="SSTE01018023">
    <property type="protein sequence ID" value="KAA0040103.1"/>
    <property type="molecule type" value="Genomic_DNA"/>
</dbReference>
<dbReference type="Gene3D" id="3.30.43.10">
    <property type="entry name" value="Uridine Diphospho-n-acetylenolpyruvylglucosamine Reductase, domain 2"/>
    <property type="match status" value="1"/>
</dbReference>
<dbReference type="GO" id="GO:0050660">
    <property type="term" value="F:flavin adenine dinucleotide binding"/>
    <property type="evidence" value="ECO:0007669"/>
    <property type="project" value="InterPro"/>
</dbReference>
<evidence type="ECO:0000256" key="1">
    <source>
        <dbReference type="ARBA" id="ARBA00022505"/>
    </source>
</evidence>
<feature type="domain" description="Aldehyde oxidase/xanthine dehydrogenase first molybdopterin binding" evidence="3">
    <location>
        <begin position="322"/>
        <end position="401"/>
    </location>
</feature>
<dbReference type="InterPro" id="IPR008274">
    <property type="entry name" value="AldOxase/xan_DH_MoCoBD1"/>
</dbReference>
<evidence type="ECO:0000313" key="5">
    <source>
        <dbReference type="Proteomes" id="UP000321393"/>
    </source>
</evidence>
<name>A0A5A7TAK2_CUCMM</name>
<proteinExistence type="predicted"/>
<dbReference type="Gene3D" id="1.10.150.120">
    <property type="entry name" value="[2Fe-2S]-binding domain"/>
    <property type="match status" value="1"/>
</dbReference>
<dbReference type="GO" id="GO:0016491">
    <property type="term" value="F:oxidoreductase activity"/>
    <property type="evidence" value="ECO:0007669"/>
    <property type="project" value="InterPro"/>
</dbReference>
<dbReference type="InterPro" id="IPR016169">
    <property type="entry name" value="FAD-bd_PCMH_sub2"/>
</dbReference>
<protein>
    <submittedName>
        <fullName evidence="4">Abscisic-aldehyde oxidase-like isoform X2</fullName>
    </submittedName>
</protein>
<organism evidence="4 5">
    <name type="scientific">Cucumis melo var. makuwa</name>
    <name type="common">Oriental melon</name>
    <dbReference type="NCBI Taxonomy" id="1194695"/>
    <lineage>
        <taxon>Eukaryota</taxon>
        <taxon>Viridiplantae</taxon>
        <taxon>Streptophyta</taxon>
        <taxon>Embryophyta</taxon>
        <taxon>Tracheophyta</taxon>
        <taxon>Spermatophyta</taxon>
        <taxon>Magnoliopsida</taxon>
        <taxon>eudicotyledons</taxon>
        <taxon>Gunneridae</taxon>
        <taxon>Pentapetalae</taxon>
        <taxon>rosids</taxon>
        <taxon>fabids</taxon>
        <taxon>Cucurbitales</taxon>
        <taxon>Cucurbitaceae</taxon>
        <taxon>Benincaseae</taxon>
        <taxon>Cucumis</taxon>
    </lineage>
</organism>
<dbReference type="InterPro" id="IPR037165">
    <property type="entry name" value="AldOxase/xan_DH_Mopterin-bd_sf"/>
</dbReference>
<dbReference type="InterPro" id="IPR016208">
    <property type="entry name" value="Ald_Oxase/xanthine_DH-like"/>
</dbReference>
<dbReference type="InterPro" id="IPR002346">
    <property type="entry name" value="Mopterin_DH_FAD-bd"/>
</dbReference>
<dbReference type="PANTHER" id="PTHR11908">
    <property type="entry name" value="XANTHINE DEHYDROGENASE"/>
    <property type="match status" value="1"/>
</dbReference>
<dbReference type="SUPFAM" id="SSF56003">
    <property type="entry name" value="Molybdenum cofactor-binding domain"/>
    <property type="match status" value="1"/>
</dbReference>
<dbReference type="Pfam" id="PF00941">
    <property type="entry name" value="FAD_binding_5"/>
    <property type="match status" value="1"/>
</dbReference>
<dbReference type="GO" id="GO:0005506">
    <property type="term" value="F:iron ion binding"/>
    <property type="evidence" value="ECO:0007669"/>
    <property type="project" value="InterPro"/>
</dbReference>
<dbReference type="Gene3D" id="3.30.365.10">
    <property type="entry name" value="Aldehyde oxidase/xanthine dehydrogenase, molybdopterin binding domain"/>
    <property type="match status" value="2"/>
</dbReference>
<dbReference type="Pfam" id="PF02738">
    <property type="entry name" value="MoCoBD_1"/>
    <property type="match status" value="1"/>
</dbReference>
<sequence length="547" mass="60934">MQLLSLSFFFMNENEFMKKKVDCGCGACDVLLPKYDTLLDKVEDFTVSSCLKLLCSIHGCSTTSEGFSKLTVSEAENAISGNPCRCTGYRSIADACKSLATGVDMEDLWLNSFWQKGCGKEVKLNSKGCSWLNLVSIKDLNKLLECHHESGNITKTKIVVGNTEVGYCKDFQHVDTYINLNLSMIKMDSTGVEIGAMVFYKIAVHMEKIASGFVRNTASIGGNLMMAQGKRFPTYVSTILGHVGSMISILTGSSEEVIMLDEFLKRPPLDPKCIKLGSQYYFYMETHAALAVPDEDNCMEGWRRLWWKGHKIMVVATACALENGVIMVGGRHPMKITYNVGFKSSGKITALELYILVDEGMSSDISPMMPHNIVNGLKKYDWGALSFDIKVCKTNHSSKSACGPLQSLNLFFKDAGEPQEYILPSIWDRLATSSSLKQRTELVRVVRADTASLIQGGCTAGSTTSESSCEVVRLWCNVLVERLTPLNRRLEEKMGSVKWDVLISQLQENYCCFLLPQYTERQERLLKRHSNGYICGTIKTSRSTLYS</sequence>
<dbReference type="PANTHER" id="PTHR11908:SF132">
    <property type="entry name" value="ALDEHYDE OXIDASE 1-RELATED"/>
    <property type="match status" value="1"/>
</dbReference>
<reference evidence="4 5" key="1">
    <citation type="submission" date="2019-08" db="EMBL/GenBank/DDBJ databases">
        <title>Draft genome sequences of two oriental melons (Cucumis melo L. var makuwa).</title>
        <authorList>
            <person name="Kwon S.-Y."/>
        </authorList>
    </citation>
    <scope>NUCLEOTIDE SEQUENCE [LARGE SCALE GENOMIC DNA]</scope>
    <source>
        <strain evidence="5">cv. SW 3</strain>
        <tissue evidence="4">Leaf</tissue>
    </source>
</reference>
<evidence type="ECO:0000313" key="4">
    <source>
        <dbReference type="EMBL" id="KAA0040103.1"/>
    </source>
</evidence>
<gene>
    <name evidence="4" type="ORF">E6C27_scaffold366G00780</name>
</gene>
<dbReference type="Proteomes" id="UP000321393">
    <property type="component" value="Unassembled WGS sequence"/>
</dbReference>
<evidence type="ECO:0000259" key="2">
    <source>
        <dbReference type="Pfam" id="PF00941"/>
    </source>
</evidence>
<dbReference type="InterPro" id="IPR016167">
    <property type="entry name" value="FAD-bd_PCMH_sub1"/>
</dbReference>
<dbReference type="SUPFAM" id="SSF56176">
    <property type="entry name" value="FAD-binding/transporter-associated domain-like"/>
    <property type="match status" value="1"/>
</dbReference>
<comment type="caution">
    <text evidence="4">The sequence shown here is derived from an EMBL/GenBank/DDBJ whole genome shotgun (WGS) entry which is preliminary data.</text>
</comment>
<feature type="domain" description="Molybdopterin dehydrogenase FAD-binding" evidence="2">
    <location>
        <begin position="131"/>
        <end position="268"/>
    </location>
</feature>
<accession>A0A5A7TAK2</accession>
<dbReference type="STRING" id="1194695.A0A5A7TAK2"/>
<dbReference type="InterPro" id="IPR036318">
    <property type="entry name" value="FAD-bd_PCMH-like_sf"/>
</dbReference>